<evidence type="ECO:0000313" key="1">
    <source>
        <dbReference type="EMBL" id="QTA88314.1"/>
    </source>
</evidence>
<protein>
    <submittedName>
        <fullName evidence="1">Uncharacterized protein</fullName>
    </submittedName>
</protein>
<dbReference type="AlphaFoldDB" id="A0A975BNL5"/>
<accession>A0A975BNL5</accession>
<proteinExistence type="predicted"/>
<dbReference type="KEGG" id="dmm:dnm_043570"/>
<organism evidence="1 2">
    <name type="scientific">Desulfonema magnum</name>
    <dbReference type="NCBI Taxonomy" id="45655"/>
    <lineage>
        <taxon>Bacteria</taxon>
        <taxon>Pseudomonadati</taxon>
        <taxon>Thermodesulfobacteriota</taxon>
        <taxon>Desulfobacteria</taxon>
        <taxon>Desulfobacterales</taxon>
        <taxon>Desulfococcaceae</taxon>
        <taxon>Desulfonema</taxon>
    </lineage>
</organism>
<sequence>MQKLAIAIFCMECFNNFGKMQKTASLNFCTPEKNFCYLIIKFFSVIPAKAGIHFWQMPGLREQQMTGCPAGLDKKNLIIEYSLISGGLCNFNPVWPRTRPNKFWQAVRM</sequence>
<evidence type="ECO:0000313" key="2">
    <source>
        <dbReference type="Proteomes" id="UP000663722"/>
    </source>
</evidence>
<reference evidence="1" key="1">
    <citation type="journal article" date="2021" name="Microb. Physiol.">
        <title>Proteogenomic Insights into the Physiology of Marine, Sulfate-Reducing, Filamentous Desulfonema limicola and Desulfonema magnum.</title>
        <authorList>
            <person name="Schnaars V."/>
            <person name="Wohlbrand L."/>
            <person name="Scheve S."/>
            <person name="Hinrichs C."/>
            <person name="Reinhardt R."/>
            <person name="Rabus R."/>
        </authorList>
    </citation>
    <scope>NUCLEOTIDE SEQUENCE</scope>
    <source>
        <strain evidence="1">4be13</strain>
    </source>
</reference>
<dbReference type="Proteomes" id="UP000663722">
    <property type="component" value="Chromosome"/>
</dbReference>
<dbReference type="EMBL" id="CP061800">
    <property type="protein sequence ID" value="QTA88314.1"/>
    <property type="molecule type" value="Genomic_DNA"/>
</dbReference>
<gene>
    <name evidence="1" type="ORF">dnm_043570</name>
</gene>
<name>A0A975BNL5_9BACT</name>
<keyword evidence="2" id="KW-1185">Reference proteome</keyword>